<dbReference type="InterPro" id="IPR001254">
    <property type="entry name" value="Trypsin_dom"/>
</dbReference>
<dbReference type="EnsemblProtists" id="PYU1_T002496">
    <property type="protein sequence ID" value="PYU1_T002496"/>
    <property type="gene ID" value="PYU1_G002493"/>
</dbReference>
<keyword evidence="5" id="KW-0843">Virulence</keyword>
<keyword evidence="8" id="KW-0645">Protease</keyword>
<feature type="region of interest" description="Disordered" evidence="9">
    <location>
        <begin position="548"/>
        <end position="611"/>
    </location>
</feature>
<feature type="chain" id="PRO_5003867597" description="Peptidase S1 domain-containing protein" evidence="10">
    <location>
        <begin position="23"/>
        <end position="684"/>
    </location>
</feature>
<evidence type="ECO:0000256" key="8">
    <source>
        <dbReference type="RuleBase" id="RU363034"/>
    </source>
</evidence>
<comment type="similarity">
    <text evidence="2">Belongs to the peptidase S1 family.</text>
</comment>
<evidence type="ECO:0000256" key="6">
    <source>
        <dbReference type="ARBA" id="ARBA00023157"/>
    </source>
</evidence>
<dbReference type="STRING" id="431595.K3WC05"/>
<reference evidence="13" key="1">
    <citation type="journal article" date="2010" name="Genome Biol.">
        <title>Genome sequence of the necrotrophic plant pathogen Pythium ultimum reveals original pathogenicity mechanisms and effector repertoire.</title>
        <authorList>
            <person name="Levesque C.A."/>
            <person name="Brouwer H."/>
            <person name="Cano L."/>
            <person name="Hamilton J.P."/>
            <person name="Holt C."/>
            <person name="Huitema E."/>
            <person name="Raffaele S."/>
            <person name="Robideau G.P."/>
            <person name="Thines M."/>
            <person name="Win J."/>
            <person name="Zerillo M.M."/>
            <person name="Beakes G.W."/>
            <person name="Boore J.L."/>
            <person name="Busam D."/>
            <person name="Dumas B."/>
            <person name="Ferriera S."/>
            <person name="Fuerstenberg S.I."/>
            <person name="Gachon C.M."/>
            <person name="Gaulin E."/>
            <person name="Govers F."/>
            <person name="Grenville-Briggs L."/>
            <person name="Horner N."/>
            <person name="Hostetler J."/>
            <person name="Jiang R.H."/>
            <person name="Johnson J."/>
            <person name="Krajaejun T."/>
            <person name="Lin H."/>
            <person name="Meijer H.J."/>
            <person name="Moore B."/>
            <person name="Morris P."/>
            <person name="Phuntmart V."/>
            <person name="Puiu D."/>
            <person name="Shetty J."/>
            <person name="Stajich J.E."/>
            <person name="Tripathy S."/>
            <person name="Wawra S."/>
            <person name="van West P."/>
            <person name="Whitty B.R."/>
            <person name="Coutinho P.M."/>
            <person name="Henrissat B."/>
            <person name="Martin F."/>
            <person name="Thomas P.D."/>
            <person name="Tyler B.M."/>
            <person name="De Vries R.P."/>
            <person name="Kamoun S."/>
            <person name="Yandell M."/>
            <person name="Tisserat N."/>
            <person name="Buell C.R."/>
        </authorList>
    </citation>
    <scope>NUCLEOTIDE SEQUENCE</scope>
    <source>
        <strain evidence="13">DAOM:BR144</strain>
    </source>
</reference>
<accession>K3WC05</accession>
<keyword evidence="13" id="KW-1185">Reference proteome</keyword>
<dbReference type="InterPro" id="IPR050430">
    <property type="entry name" value="Peptidase_S1"/>
</dbReference>
<keyword evidence="3" id="KW-0964">Secreted</keyword>
<keyword evidence="4 10" id="KW-0732">Signal</keyword>
<name>K3WC05_GLOUD</name>
<dbReference type="InterPro" id="IPR001314">
    <property type="entry name" value="Peptidase_S1A"/>
</dbReference>
<dbReference type="Gene3D" id="2.40.10.10">
    <property type="entry name" value="Trypsin-like serine proteases"/>
    <property type="match status" value="2"/>
</dbReference>
<protein>
    <recommendedName>
        <fullName evidence="11">Peptidase S1 domain-containing protein</fullName>
    </recommendedName>
</protein>
<sequence length="684" mass="72864">MRPRLLTSGLVAVLTLAAETAASSYDHSRTVQALGVLGVSAEPYACVTVLIASTAVVASAQCVMKHVQQPLNGGDAWVAFGFALDAYADIGSFNETERIAVREIAFDPAFDVTRAMGNDTGLLLEQHDWAVLTLAHAPSRSNSNAVFPEEVGEDLQTEDSVLPLHFLDETVDDMTGMARYYGFDALYIDHETLNITTSDVVVITESLSDCVMANDTDTTVQLADAFVCVAPLDLGDRRTLPSKLNAWSILTFSTMFLEQGYFVGFGTRQVDLFGAAQSFSWAEVIGPEFFGKPLLNDTQWGFAEAPTLLGDPVPRLADNMKFLTGIRETRKGANYCGGSLVTPTFVLTAAHCIDGGEMPWVSIGSLAASGSSHGEQIRVERAIIHPHFDKMQLANDLALLELKYPSIEAPVMLFNSHPIPRAGQIFGYGAISPWGQVLSDVLRFVDVNVVASKQQCEDDLQLDLDPSMFCAGGQAGKDACDGDSGGPLVVVTDAEADKVALLGVISFGRGCGVQFLPGVYANVSQGDDFINGVAQEVVWTSGKPIVTPAPGFQDGNADNGLTNTSTSSPSREPKVNGSASPSTGAATPTARPTNANSGPTATEDEFTLPRDFSPGVKDAVVDFLIGANDKIVSPSIKELFQSSDLVFKSSQSLASVLAVITKYDQKALHQRTTRFTVNSEGSQC</sequence>
<dbReference type="PROSITE" id="PS00134">
    <property type="entry name" value="TRYPSIN_HIS"/>
    <property type="match status" value="1"/>
</dbReference>
<dbReference type="CDD" id="cd00190">
    <property type="entry name" value="Tryp_SPc"/>
    <property type="match status" value="1"/>
</dbReference>
<keyword evidence="8" id="KW-0378">Hydrolase</keyword>
<dbReference type="SUPFAM" id="SSF50494">
    <property type="entry name" value="Trypsin-like serine proteases"/>
    <property type="match status" value="1"/>
</dbReference>
<dbReference type="PANTHER" id="PTHR24276">
    <property type="entry name" value="POLYSERASE-RELATED"/>
    <property type="match status" value="1"/>
</dbReference>
<dbReference type="GO" id="GO:0004252">
    <property type="term" value="F:serine-type endopeptidase activity"/>
    <property type="evidence" value="ECO:0007669"/>
    <property type="project" value="InterPro"/>
</dbReference>
<dbReference type="Pfam" id="PF00089">
    <property type="entry name" value="Trypsin"/>
    <property type="match status" value="1"/>
</dbReference>
<evidence type="ECO:0000259" key="11">
    <source>
        <dbReference type="PROSITE" id="PS50240"/>
    </source>
</evidence>
<feature type="compositionally biased region" description="Polar residues" evidence="9">
    <location>
        <begin position="559"/>
        <end position="570"/>
    </location>
</feature>
<dbReference type="FunFam" id="2.40.10.10:FF:000068">
    <property type="entry name" value="transmembrane protease serine 2"/>
    <property type="match status" value="1"/>
</dbReference>
<keyword evidence="7" id="KW-0325">Glycoprotein</keyword>
<reference evidence="13" key="2">
    <citation type="submission" date="2010-04" db="EMBL/GenBank/DDBJ databases">
        <authorList>
            <person name="Buell R."/>
            <person name="Hamilton J."/>
            <person name="Hostetler J."/>
        </authorList>
    </citation>
    <scope>NUCLEOTIDE SEQUENCE [LARGE SCALE GENOMIC DNA]</scope>
    <source>
        <strain evidence="13">DAOM:BR144</strain>
    </source>
</reference>
<dbReference type="InterPro" id="IPR018114">
    <property type="entry name" value="TRYPSIN_HIS"/>
</dbReference>
<dbReference type="PANTHER" id="PTHR24276:SF98">
    <property type="entry name" value="FI18310P1-RELATED"/>
    <property type="match status" value="1"/>
</dbReference>
<dbReference type="MEROPS" id="S01.B40"/>
<dbReference type="InterPro" id="IPR043504">
    <property type="entry name" value="Peptidase_S1_PA_chymotrypsin"/>
</dbReference>
<evidence type="ECO:0000256" key="10">
    <source>
        <dbReference type="SAM" id="SignalP"/>
    </source>
</evidence>
<keyword evidence="6" id="KW-1015">Disulfide bond</keyword>
<evidence type="ECO:0000256" key="9">
    <source>
        <dbReference type="SAM" id="MobiDB-lite"/>
    </source>
</evidence>
<evidence type="ECO:0000313" key="13">
    <source>
        <dbReference type="Proteomes" id="UP000019132"/>
    </source>
</evidence>
<dbReference type="HOGENOM" id="CLU_025656_0_0_1"/>
<dbReference type="InterPro" id="IPR033116">
    <property type="entry name" value="TRYPSIN_SER"/>
</dbReference>
<dbReference type="PRINTS" id="PR00722">
    <property type="entry name" value="CHYMOTRYPSIN"/>
</dbReference>
<dbReference type="AlphaFoldDB" id="K3WC05"/>
<keyword evidence="8" id="KW-0720">Serine protease</keyword>
<dbReference type="PROSITE" id="PS00135">
    <property type="entry name" value="TRYPSIN_SER"/>
    <property type="match status" value="1"/>
</dbReference>
<dbReference type="PROSITE" id="PS50240">
    <property type="entry name" value="TRYPSIN_DOM"/>
    <property type="match status" value="1"/>
</dbReference>
<evidence type="ECO:0000256" key="2">
    <source>
        <dbReference type="ARBA" id="ARBA00007664"/>
    </source>
</evidence>
<evidence type="ECO:0000256" key="3">
    <source>
        <dbReference type="ARBA" id="ARBA00022525"/>
    </source>
</evidence>
<feature type="signal peptide" evidence="10">
    <location>
        <begin position="1"/>
        <end position="22"/>
    </location>
</feature>
<dbReference type="GO" id="GO:0006508">
    <property type="term" value="P:proteolysis"/>
    <property type="evidence" value="ECO:0007669"/>
    <property type="project" value="UniProtKB-KW"/>
</dbReference>
<evidence type="ECO:0000256" key="5">
    <source>
        <dbReference type="ARBA" id="ARBA00023026"/>
    </source>
</evidence>
<dbReference type="InterPro" id="IPR009003">
    <property type="entry name" value="Peptidase_S1_PA"/>
</dbReference>
<reference evidence="12" key="3">
    <citation type="submission" date="2014-11" db="UniProtKB">
        <authorList>
            <consortium name="EnsemblProtists"/>
        </authorList>
    </citation>
    <scope>IDENTIFICATION</scope>
    <source>
        <strain evidence="12">DAOM BR144</strain>
    </source>
</reference>
<evidence type="ECO:0000256" key="7">
    <source>
        <dbReference type="ARBA" id="ARBA00023180"/>
    </source>
</evidence>
<evidence type="ECO:0000313" key="12">
    <source>
        <dbReference type="EnsemblProtists" id="PYU1_T002496"/>
    </source>
</evidence>
<dbReference type="FunFam" id="2.40.10.10:FF:000054">
    <property type="entry name" value="Complement C1r subcomponent"/>
    <property type="match status" value="1"/>
</dbReference>
<evidence type="ECO:0000256" key="4">
    <source>
        <dbReference type="ARBA" id="ARBA00022729"/>
    </source>
</evidence>
<feature type="domain" description="Peptidase S1" evidence="11">
    <location>
        <begin position="308"/>
        <end position="538"/>
    </location>
</feature>
<comment type="subcellular location">
    <subcellularLocation>
        <location evidence="1">Secreted</location>
    </subcellularLocation>
</comment>
<feature type="compositionally biased region" description="Low complexity" evidence="9">
    <location>
        <begin position="576"/>
        <end position="597"/>
    </location>
</feature>
<dbReference type="SMART" id="SM00020">
    <property type="entry name" value="Tryp_SPc"/>
    <property type="match status" value="1"/>
</dbReference>
<evidence type="ECO:0000256" key="1">
    <source>
        <dbReference type="ARBA" id="ARBA00004613"/>
    </source>
</evidence>
<organism evidence="12 13">
    <name type="scientific">Globisporangium ultimum (strain ATCC 200006 / CBS 805.95 / DAOM BR144)</name>
    <name type="common">Pythium ultimum</name>
    <dbReference type="NCBI Taxonomy" id="431595"/>
    <lineage>
        <taxon>Eukaryota</taxon>
        <taxon>Sar</taxon>
        <taxon>Stramenopiles</taxon>
        <taxon>Oomycota</taxon>
        <taxon>Peronosporomycetes</taxon>
        <taxon>Pythiales</taxon>
        <taxon>Pythiaceae</taxon>
        <taxon>Globisporangium</taxon>
    </lineage>
</organism>
<dbReference type="Proteomes" id="UP000019132">
    <property type="component" value="Unassembled WGS sequence"/>
</dbReference>
<dbReference type="VEuPathDB" id="FungiDB:PYU1_G002493"/>
<dbReference type="InParanoid" id="K3WC05"/>
<dbReference type="GO" id="GO:0005576">
    <property type="term" value="C:extracellular region"/>
    <property type="evidence" value="ECO:0007669"/>
    <property type="project" value="UniProtKB-SubCell"/>
</dbReference>
<dbReference type="eggNOG" id="KOG3627">
    <property type="taxonomic scope" value="Eukaryota"/>
</dbReference>
<proteinExistence type="inferred from homology"/>